<reference evidence="1 2" key="1">
    <citation type="submission" date="2019-08" db="EMBL/GenBank/DDBJ databases">
        <title>The genome of the soybean aphid Biotype 1, its phylome, world population structure and adaptation to the North American continent.</title>
        <authorList>
            <person name="Giordano R."/>
            <person name="Donthu R.K."/>
            <person name="Hernandez A.G."/>
            <person name="Wright C.L."/>
            <person name="Zimin A.V."/>
        </authorList>
    </citation>
    <scope>NUCLEOTIDE SEQUENCE [LARGE SCALE GENOMIC DNA]</scope>
    <source>
        <tissue evidence="1">Whole aphids</tissue>
    </source>
</reference>
<gene>
    <name evidence="1" type="ORF">AGLY_001238</name>
</gene>
<proteinExistence type="predicted"/>
<comment type="caution">
    <text evidence="1">The sequence shown here is derived from an EMBL/GenBank/DDBJ whole genome shotgun (WGS) entry which is preliminary data.</text>
</comment>
<keyword evidence="2" id="KW-1185">Reference proteome</keyword>
<evidence type="ECO:0000313" key="1">
    <source>
        <dbReference type="EMBL" id="KAE9545695.1"/>
    </source>
</evidence>
<dbReference type="AlphaFoldDB" id="A0A6G0U986"/>
<accession>A0A6G0U986</accession>
<protein>
    <submittedName>
        <fullName evidence="1">Uncharacterized protein</fullName>
    </submittedName>
</protein>
<dbReference type="Proteomes" id="UP000475862">
    <property type="component" value="Unassembled WGS sequence"/>
</dbReference>
<dbReference type="EMBL" id="VYZN01000001">
    <property type="protein sequence ID" value="KAE9545695.1"/>
    <property type="molecule type" value="Genomic_DNA"/>
</dbReference>
<organism evidence="1 2">
    <name type="scientific">Aphis glycines</name>
    <name type="common">Soybean aphid</name>
    <dbReference type="NCBI Taxonomy" id="307491"/>
    <lineage>
        <taxon>Eukaryota</taxon>
        <taxon>Metazoa</taxon>
        <taxon>Ecdysozoa</taxon>
        <taxon>Arthropoda</taxon>
        <taxon>Hexapoda</taxon>
        <taxon>Insecta</taxon>
        <taxon>Pterygota</taxon>
        <taxon>Neoptera</taxon>
        <taxon>Paraneoptera</taxon>
        <taxon>Hemiptera</taxon>
        <taxon>Sternorrhyncha</taxon>
        <taxon>Aphidomorpha</taxon>
        <taxon>Aphidoidea</taxon>
        <taxon>Aphididae</taxon>
        <taxon>Aphidini</taxon>
        <taxon>Aphis</taxon>
        <taxon>Aphis</taxon>
    </lineage>
</organism>
<sequence length="261" mass="30949">MYKGPIKFDHQVHTFIVNSVLIFSDKSIDCPNDPNIFIEPTSPHIRQSFRILSLDDDIYKFNNFIIIHFSIMTDSQKSTFYGVNILGSQYKYRQIFRTFTNAGCLSYMIYQTLFVKVRTTKRVVNLSAIGYNFQWLPVGIKGGLCFNGLNTPKFKFFYKMIDINRYRYAISYKNLLEGKLSVEFFNLRYKHKQFNDFSTTKLLANFRDFDIFQQLLRNLLSINNSKKVNFENLTVDSFLSYNYLYKKIDLIEDWFTIEISV</sequence>
<name>A0A6G0U986_APHGL</name>
<evidence type="ECO:0000313" key="2">
    <source>
        <dbReference type="Proteomes" id="UP000475862"/>
    </source>
</evidence>